<evidence type="ECO:0000313" key="2">
    <source>
        <dbReference type="Proteomes" id="UP000029558"/>
    </source>
</evidence>
<dbReference type="EMBL" id="CP012508">
    <property type="protein sequence ID" value="ALB22367.1"/>
    <property type="molecule type" value="Genomic_DNA"/>
</dbReference>
<dbReference type="OrthoDB" id="5614918at2"/>
<organism evidence="1 2">
    <name type="scientific">Piscirickettsia salmonis</name>
    <dbReference type="NCBI Taxonomy" id="1238"/>
    <lineage>
        <taxon>Bacteria</taxon>
        <taxon>Pseudomonadati</taxon>
        <taxon>Pseudomonadota</taxon>
        <taxon>Gammaproteobacteria</taxon>
        <taxon>Thiotrichales</taxon>
        <taxon>Piscirickettsiaceae</taxon>
        <taxon>Piscirickettsia</taxon>
    </lineage>
</organism>
<dbReference type="Proteomes" id="UP000029558">
    <property type="component" value="Chromosome"/>
</dbReference>
<evidence type="ECO:0000313" key="1">
    <source>
        <dbReference type="EMBL" id="ALB22367.1"/>
    </source>
</evidence>
<dbReference type="RefSeq" id="WP_017376414.1">
    <property type="nucleotide sequence ID" value="NZ_CP012508.1"/>
</dbReference>
<dbReference type="AlphaFoldDB" id="A0A1L6TAS3"/>
<proteinExistence type="predicted"/>
<protein>
    <submittedName>
        <fullName evidence="1">Pilus assembly protein</fullName>
    </submittedName>
</protein>
<name>A0A1L6TAS3_PISSA</name>
<reference evidence="1 2" key="1">
    <citation type="journal article" date="2014" name="Genome Announc.">
        <title>Comparative Genome Analysis of Two Isolates of the Fish Pathogen Piscirickettsia salmonis from Different Hosts Reveals Major Differences in Virulence-Associated Secretion Systems.</title>
        <authorList>
            <person name="Bohle H."/>
            <person name="Henriquez P."/>
            <person name="Grothusen H."/>
            <person name="Navas E."/>
            <person name="Sandoval A."/>
            <person name="Bustamante F."/>
            <person name="Bustos P."/>
            <person name="Mancilla M."/>
        </authorList>
    </citation>
    <scope>NUCLEOTIDE SEQUENCE [LARGE SCALE GENOMIC DNA]</scope>
    <source>
        <strain evidence="2">B1-32597</strain>
    </source>
</reference>
<dbReference type="InterPro" id="IPR013783">
    <property type="entry name" value="Ig-like_fold"/>
</dbReference>
<sequence>MKRLLFNTVVGILAVGSSAVSFATSSYLVAPGKIRLSLQRPSTSSFIVRNTGDTTLHLRAKLEYYPTSSEVLGLGSQKKSFDDDLLTHARVLISPPLLVMPAGQQRTLRVSVRPKAGLKEGTYRAYLRFSPSELIKQPIKVTNDATGNQVGAQINIRLDTVTSIYADKGKGEEKLTVRCINSQKNTKVTIANDSPWLYRGAIANNNANDQDASVPVILMGYNTQTFELKNSRSVIELAEENSKGKQKISCS</sequence>
<accession>A0A1L6TAS3</accession>
<dbReference type="Gene3D" id="2.60.40.10">
    <property type="entry name" value="Immunoglobulins"/>
    <property type="match status" value="1"/>
</dbReference>
<gene>
    <name evidence="1" type="ORF">KU39_1184</name>
</gene>